<accession>A0A5J5J2X8</accession>
<evidence type="ECO:0000313" key="2">
    <source>
        <dbReference type="EMBL" id="KAA9107538.1"/>
    </source>
</evidence>
<dbReference type="OrthoDB" id="3267550at2"/>
<evidence type="ECO:0000313" key="3">
    <source>
        <dbReference type="Proteomes" id="UP000325827"/>
    </source>
</evidence>
<reference evidence="3" key="1">
    <citation type="submission" date="2019-09" db="EMBL/GenBank/DDBJ databases">
        <title>Mumia zhuanghuii sp. nov. isolated from the intestinal contents of plateau pika (Ochotona curzoniae) in the Qinghai-Tibet plateau of China.</title>
        <authorList>
            <person name="Tian Z."/>
        </authorList>
    </citation>
    <scope>NUCLEOTIDE SEQUENCE [LARGE SCALE GENOMIC DNA]</scope>
    <source>
        <strain evidence="3">JCM 30598</strain>
    </source>
</reference>
<sequence length="156" mass="15809">MKSRLIASLAVGAAILLGTTGCSLLASQATTIPYSPSDGVTVAGSAPLKVRNALIVANEDGTVGNFVAAIVNDTSDPQVLSIEAGDGSIKKTVRVPANTTVSLGAEDTKPLRLEGINTKPGANLDMYFQSGDLGGVLATVPVLDGTLDYLTALAPR</sequence>
<feature type="chain" id="PRO_5039036628" evidence="1">
    <location>
        <begin position="29"/>
        <end position="156"/>
    </location>
</feature>
<organism evidence="2 3">
    <name type="scientific">Microbacterium rhizomatis</name>
    <dbReference type="NCBI Taxonomy" id="1631477"/>
    <lineage>
        <taxon>Bacteria</taxon>
        <taxon>Bacillati</taxon>
        <taxon>Actinomycetota</taxon>
        <taxon>Actinomycetes</taxon>
        <taxon>Micrococcales</taxon>
        <taxon>Microbacteriaceae</taxon>
        <taxon>Microbacterium</taxon>
    </lineage>
</organism>
<dbReference type="EMBL" id="VYSA01000002">
    <property type="protein sequence ID" value="KAA9107538.1"/>
    <property type="molecule type" value="Genomic_DNA"/>
</dbReference>
<feature type="signal peptide" evidence="1">
    <location>
        <begin position="1"/>
        <end position="28"/>
    </location>
</feature>
<dbReference type="GO" id="GO:0032259">
    <property type="term" value="P:methylation"/>
    <property type="evidence" value="ECO:0007669"/>
    <property type="project" value="UniProtKB-KW"/>
</dbReference>
<proteinExistence type="predicted"/>
<evidence type="ECO:0000256" key="1">
    <source>
        <dbReference type="SAM" id="SignalP"/>
    </source>
</evidence>
<keyword evidence="2" id="KW-0489">Methyltransferase</keyword>
<dbReference type="AlphaFoldDB" id="A0A5J5J2X8"/>
<dbReference type="Proteomes" id="UP000325827">
    <property type="component" value="Unassembled WGS sequence"/>
</dbReference>
<dbReference type="GO" id="GO:0008168">
    <property type="term" value="F:methyltransferase activity"/>
    <property type="evidence" value="ECO:0007669"/>
    <property type="project" value="UniProtKB-KW"/>
</dbReference>
<protein>
    <submittedName>
        <fullName evidence="2">DNA modification methylase</fullName>
    </submittedName>
</protein>
<gene>
    <name evidence="2" type="ORF">F6B43_08675</name>
</gene>
<keyword evidence="1" id="KW-0732">Signal</keyword>
<name>A0A5J5J2X8_9MICO</name>
<dbReference type="PROSITE" id="PS51257">
    <property type="entry name" value="PROKAR_LIPOPROTEIN"/>
    <property type="match status" value="1"/>
</dbReference>
<comment type="caution">
    <text evidence="2">The sequence shown here is derived from an EMBL/GenBank/DDBJ whole genome shotgun (WGS) entry which is preliminary data.</text>
</comment>
<dbReference type="RefSeq" id="WP_150448574.1">
    <property type="nucleotide sequence ID" value="NZ_VYSA01000002.1"/>
</dbReference>
<keyword evidence="3" id="KW-1185">Reference proteome</keyword>
<keyword evidence="2" id="KW-0808">Transferase</keyword>